<dbReference type="CDD" id="cd12797">
    <property type="entry name" value="M23_peptidase"/>
    <property type="match status" value="1"/>
</dbReference>
<dbReference type="GO" id="GO:0004222">
    <property type="term" value="F:metalloendopeptidase activity"/>
    <property type="evidence" value="ECO:0007669"/>
    <property type="project" value="TreeGrafter"/>
</dbReference>
<dbReference type="CDD" id="cd00118">
    <property type="entry name" value="LysM"/>
    <property type="match status" value="1"/>
</dbReference>
<accession>A0A845VDQ2</accession>
<organism evidence="4 5">
    <name type="scientific">Wenzhouxiangella limi</name>
    <dbReference type="NCBI Taxonomy" id="2707351"/>
    <lineage>
        <taxon>Bacteria</taxon>
        <taxon>Pseudomonadati</taxon>
        <taxon>Pseudomonadota</taxon>
        <taxon>Gammaproteobacteria</taxon>
        <taxon>Chromatiales</taxon>
        <taxon>Wenzhouxiangellaceae</taxon>
        <taxon>Wenzhouxiangella</taxon>
    </lineage>
</organism>
<dbReference type="InterPro" id="IPR036779">
    <property type="entry name" value="LysM_dom_sf"/>
</dbReference>
<feature type="compositionally biased region" description="Pro residues" evidence="2">
    <location>
        <begin position="94"/>
        <end position="126"/>
    </location>
</feature>
<dbReference type="SUPFAM" id="SSF51261">
    <property type="entry name" value="Duplicated hybrid motif"/>
    <property type="match status" value="1"/>
</dbReference>
<name>A0A845VDQ2_9GAMM</name>
<dbReference type="PANTHER" id="PTHR21666">
    <property type="entry name" value="PEPTIDASE-RELATED"/>
    <property type="match status" value="1"/>
</dbReference>
<comment type="caution">
    <text evidence="4">The sequence shown here is derived from an EMBL/GenBank/DDBJ whole genome shotgun (WGS) entry which is preliminary data.</text>
</comment>
<feature type="compositionally biased region" description="Polar residues" evidence="2">
    <location>
        <begin position="73"/>
        <end position="87"/>
    </location>
</feature>
<dbReference type="InterPro" id="IPR018392">
    <property type="entry name" value="LysM"/>
</dbReference>
<dbReference type="Gene3D" id="2.70.70.10">
    <property type="entry name" value="Glucose Permease (Domain IIA)"/>
    <property type="match status" value="1"/>
</dbReference>
<dbReference type="InterPro" id="IPR016047">
    <property type="entry name" value="M23ase_b-sheet_dom"/>
</dbReference>
<dbReference type="GO" id="GO:0032153">
    <property type="term" value="C:cell division site"/>
    <property type="evidence" value="ECO:0007669"/>
    <property type="project" value="TreeGrafter"/>
</dbReference>
<dbReference type="AlphaFoldDB" id="A0A845VDQ2"/>
<gene>
    <name evidence="4" type="ORF">G3I74_06590</name>
</gene>
<evidence type="ECO:0000256" key="2">
    <source>
        <dbReference type="SAM" id="MobiDB-lite"/>
    </source>
</evidence>
<evidence type="ECO:0000259" key="3">
    <source>
        <dbReference type="PROSITE" id="PS51782"/>
    </source>
</evidence>
<dbReference type="Pfam" id="PF01476">
    <property type="entry name" value="LysM"/>
    <property type="match status" value="1"/>
</dbReference>
<dbReference type="Gene3D" id="3.10.350.10">
    <property type="entry name" value="LysM domain"/>
    <property type="match status" value="1"/>
</dbReference>
<dbReference type="InterPro" id="IPR011055">
    <property type="entry name" value="Dup_hybrid_motif"/>
</dbReference>
<protein>
    <submittedName>
        <fullName evidence="4">Peptidoglycan DD-metalloendopeptidase family protein</fullName>
    </submittedName>
</protein>
<reference evidence="4 5" key="1">
    <citation type="submission" date="2020-02" db="EMBL/GenBank/DDBJ databases">
        <authorList>
            <person name="Zhang X.-Y."/>
        </authorList>
    </citation>
    <scope>NUCLEOTIDE SEQUENCE [LARGE SCALE GENOMIC DNA]</scope>
    <source>
        <strain evidence="4 5">C33</strain>
    </source>
</reference>
<dbReference type="InterPro" id="IPR050570">
    <property type="entry name" value="Cell_wall_metabolism_enzyme"/>
</dbReference>
<evidence type="ECO:0000313" key="5">
    <source>
        <dbReference type="Proteomes" id="UP000484885"/>
    </source>
</evidence>
<dbReference type="EMBL" id="JAAGSC010000039">
    <property type="protein sequence ID" value="NDY95389.1"/>
    <property type="molecule type" value="Genomic_DNA"/>
</dbReference>
<comment type="similarity">
    <text evidence="1">Belongs to the E.coli NlpD/Haemophilus LppB family.</text>
</comment>
<dbReference type="SMART" id="SM00257">
    <property type="entry name" value="LysM"/>
    <property type="match status" value="1"/>
</dbReference>
<keyword evidence="5" id="KW-1185">Reference proteome</keyword>
<sequence>MTPAPVEQRDPGPSAEPVAVPTVYPVRQGDTLYSIAFRYRLDWREVARWNRIEAPFLIRPGQELRLVAPPQALASSETPSVQGSTEPASEPVQAPAPDPLPAPRPEPAPAPEPVPEPVPEPAPEPQPEPEDRPASAPAATLPADGTRRVAGIDWRWPTAGPVARPFDPAATRRGIGIAGQSGQPVVAAADGRVVYSGTALIGYGELIIIKHSDTLLSAYAHNRVRLVDEGIRVRAGQPIAEMGISDRNQELLHFEVRRNGQPENPLNFLPKR</sequence>
<dbReference type="Pfam" id="PF01551">
    <property type="entry name" value="Peptidase_M23"/>
    <property type="match status" value="1"/>
</dbReference>
<dbReference type="PROSITE" id="PS51782">
    <property type="entry name" value="LYSM"/>
    <property type="match status" value="1"/>
</dbReference>
<feature type="domain" description="LysM" evidence="3">
    <location>
        <begin position="22"/>
        <end position="66"/>
    </location>
</feature>
<evidence type="ECO:0000313" key="4">
    <source>
        <dbReference type="EMBL" id="NDY95389.1"/>
    </source>
</evidence>
<dbReference type="PANTHER" id="PTHR21666:SF263">
    <property type="entry name" value="MUREIN HYDROLASE ACTIVATOR NLPD"/>
    <property type="match status" value="1"/>
</dbReference>
<dbReference type="GO" id="GO:0009279">
    <property type="term" value="C:cell outer membrane"/>
    <property type="evidence" value="ECO:0007669"/>
    <property type="project" value="TreeGrafter"/>
</dbReference>
<evidence type="ECO:0000256" key="1">
    <source>
        <dbReference type="ARBA" id="ARBA00038420"/>
    </source>
</evidence>
<feature type="region of interest" description="Disordered" evidence="2">
    <location>
        <begin position="72"/>
        <end position="147"/>
    </location>
</feature>
<proteinExistence type="inferred from homology"/>
<dbReference type="Proteomes" id="UP000484885">
    <property type="component" value="Unassembled WGS sequence"/>
</dbReference>